<comment type="caution">
    <text evidence="2">The sequence shown here is derived from an EMBL/GenBank/DDBJ whole genome shotgun (WGS) entry which is preliminary data.</text>
</comment>
<accession>A0A0U1QN99</accession>
<dbReference type="EMBL" id="AFVQ02000134">
    <property type="protein sequence ID" value="KLI02066.1"/>
    <property type="molecule type" value="Genomic_DNA"/>
</dbReference>
<dbReference type="AlphaFoldDB" id="A0A0U1QN99"/>
<feature type="transmembrane region" description="Helical" evidence="1">
    <location>
        <begin position="17"/>
        <end position="37"/>
    </location>
</feature>
<proteinExistence type="predicted"/>
<reference evidence="2 3" key="1">
    <citation type="journal article" date="2011" name="J. Bacteriol.">
        <title>Draft genome sequence of Sporolactobacillus inulinus strain CASD, an efficient D-lactic acid-producing bacterium with high-concentration lactate tolerance capability.</title>
        <authorList>
            <person name="Yu B."/>
            <person name="Su F."/>
            <person name="Wang L."/>
            <person name="Xu K."/>
            <person name="Zhao B."/>
            <person name="Xu P."/>
        </authorList>
    </citation>
    <scope>NUCLEOTIDE SEQUENCE [LARGE SCALE GENOMIC DNA]</scope>
    <source>
        <strain evidence="2 3">CASD</strain>
    </source>
</reference>
<keyword evidence="3" id="KW-1185">Reference proteome</keyword>
<sequence>MNEFLADLKKRFTGKRLLFLTIPYLVILLSFLFLPYLGPYESMILLVLIVSYAGINWIWDRVDRKRKQNKDC</sequence>
<gene>
    <name evidence="2" type="ORF">SINU_10165</name>
</gene>
<keyword evidence="1" id="KW-0812">Transmembrane</keyword>
<organism evidence="2 3">
    <name type="scientific">Sporolactobacillus inulinus CASD</name>
    <dbReference type="NCBI Taxonomy" id="1069536"/>
    <lineage>
        <taxon>Bacteria</taxon>
        <taxon>Bacillati</taxon>
        <taxon>Bacillota</taxon>
        <taxon>Bacilli</taxon>
        <taxon>Bacillales</taxon>
        <taxon>Sporolactobacillaceae</taxon>
        <taxon>Sporolactobacillus</taxon>
    </lineage>
</organism>
<name>A0A0U1QN99_9BACL</name>
<protein>
    <submittedName>
        <fullName evidence="2">Uncharacterized protein</fullName>
    </submittedName>
</protein>
<feature type="transmembrane region" description="Helical" evidence="1">
    <location>
        <begin position="43"/>
        <end position="59"/>
    </location>
</feature>
<keyword evidence="1" id="KW-0472">Membrane</keyword>
<evidence type="ECO:0000313" key="3">
    <source>
        <dbReference type="Proteomes" id="UP000035553"/>
    </source>
</evidence>
<dbReference type="Proteomes" id="UP000035553">
    <property type="component" value="Unassembled WGS sequence"/>
</dbReference>
<evidence type="ECO:0000313" key="2">
    <source>
        <dbReference type="EMBL" id="KLI02066.1"/>
    </source>
</evidence>
<evidence type="ECO:0000256" key="1">
    <source>
        <dbReference type="SAM" id="Phobius"/>
    </source>
</evidence>
<keyword evidence="1" id="KW-1133">Transmembrane helix</keyword>